<proteinExistence type="predicted"/>
<evidence type="ECO:0000313" key="6">
    <source>
        <dbReference type="EMBL" id="GIM46519.1"/>
    </source>
</evidence>
<dbReference type="CDD" id="cd00093">
    <property type="entry name" value="HTH_XRE"/>
    <property type="match status" value="1"/>
</dbReference>
<keyword evidence="4" id="KW-0472">Membrane</keyword>
<reference evidence="6" key="1">
    <citation type="journal article" date="2023" name="Int. J. Syst. Evol. Microbiol.">
        <title>Collibacillus ludicampi gen. nov., sp. nov., a new soil bacterium of the family Alicyclobacillaceae.</title>
        <authorList>
            <person name="Jojima T."/>
            <person name="Ioku Y."/>
            <person name="Fukuta Y."/>
            <person name="Shirasaka N."/>
            <person name="Matsumura Y."/>
            <person name="Mori M."/>
        </authorList>
    </citation>
    <scope>NUCLEOTIDE SEQUENCE</scope>
    <source>
        <strain evidence="6">TP075</strain>
    </source>
</reference>
<sequence>MTEMKRFGDCIRYLLQKKGMTAEELVEEMNASECVKTNKAALSRIMTGKRIPSEEEVQGIAKILETPILFEVYDSLKQFISSQDGIHALQFYEKMSHLLHADDCSNENHHSPKVDYHLLFQILRGLYQYCLNHDLNKLIEKEFRTKLTQIKAHGRFIEQLQTMYQWLQSTKLTKQAHAWIMATLLYFVTPIDLIPDFFIPYGYVDDAIVAGFVFYKILSKYKPQSDE</sequence>
<dbReference type="PROSITE" id="PS50943">
    <property type="entry name" value="HTH_CROC1"/>
    <property type="match status" value="1"/>
</dbReference>
<dbReference type="InterPro" id="IPR001387">
    <property type="entry name" value="Cro/C1-type_HTH"/>
</dbReference>
<gene>
    <name evidence="6" type="ORF">DNHGIG_20680</name>
</gene>
<evidence type="ECO:0000256" key="2">
    <source>
        <dbReference type="ARBA" id="ARBA00022692"/>
    </source>
</evidence>
<keyword evidence="7" id="KW-1185">Reference proteome</keyword>
<dbReference type="Gene3D" id="1.10.260.40">
    <property type="entry name" value="lambda repressor-like DNA-binding domains"/>
    <property type="match status" value="1"/>
</dbReference>
<dbReference type="AlphaFoldDB" id="A0AAV4LFU0"/>
<dbReference type="EMBL" id="BOQE01000001">
    <property type="protein sequence ID" value="GIM46519.1"/>
    <property type="molecule type" value="Genomic_DNA"/>
</dbReference>
<evidence type="ECO:0000256" key="1">
    <source>
        <dbReference type="ARBA" id="ARBA00004127"/>
    </source>
</evidence>
<dbReference type="GO" id="GO:0012505">
    <property type="term" value="C:endomembrane system"/>
    <property type="evidence" value="ECO:0007669"/>
    <property type="project" value="UniProtKB-SubCell"/>
</dbReference>
<dbReference type="RefSeq" id="WP_282199609.1">
    <property type="nucleotide sequence ID" value="NZ_BOQE01000001.1"/>
</dbReference>
<organism evidence="6 7">
    <name type="scientific">Collibacillus ludicampi</name>
    <dbReference type="NCBI Taxonomy" id="2771369"/>
    <lineage>
        <taxon>Bacteria</taxon>
        <taxon>Bacillati</taxon>
        <taxon>Bacillota</taxon>
        <taxon>Bacilli</taxon>
        <taxon>Bacillales</taxon>
        <taxon>Alicyclobacillaceae</taxon>
        <taxon>Collibacillus</taxon>
    </lineage>
</organism>
<dbReference type="Pfam" id="PF06803">
    <property type="entry name" value="DUF1232"/>
    <property type="match status" value="1"/>
</dbReference>
<evidence type="ECO:0000313" key="7">
    <source>
        <dbReference type="Proteomes" id="UP001057291"/>
    </source>
</evidence>
<dbReference type="InterPro" id="IPR010982">
    <property type="entry name" value="Lambda_DNA-bd_dom_sf"/>
</dbReference>
<dbReference type="Pfam" id="PF01381">
    <property type="entry name" value="HTH_3"/>
    <property type="match status" value="1"/>
</dbReference>
<evidence type="ECO:0000259" key="5">
    <source>
        <dbReference type="PROSITE" id="PS50943"/>
    </source>
</evidence>
<dbReference type="SMART" id="SM00530">
    <property type="entry name" value="HTH_XRE"/>
    <property type="match status" value="1"/>
</dbReference>
<accession>A0AAV4LFU0</accession>
<comment type="caution">
    <text evidence="6">The sequence shown here is derived from an EMBL/GenBank/DDBJ whole genome shotgun (WGS) entry which is preliminary data.</text>
</comment>
<evidence type="ECO:0000256" key="4">
    <source>
        <dbReference type="ARBA" id="ARBA00023136"/>
    </source>
</evidence>
<keyword evidence="2" id="KW-0812">Transmembrane</keyword>
<dbReference type="SUPFAM" id="SSF47413">
    <property type="entry name" value="lambda repressor-like DNA-binding domains"/>
    <property type="match status" value="1"/>
</dbReference>
<comment type="subcellular location">
    <subcellularLocation>
        <location evidence="1">Endomembrane system</location>
        <topology evidence="1">Multi-pass membrane protein</topology>
    </subcellularLocation>
</comment>
<name>A0AAV4LFU0_9BACL</name>
<feature type="domain" description="HTH cro/C1-type" evidence="5">
    <location>
        <begin position="11"/>
        <end position="72"/>
    </location>
</feature>
<dbReference type="InterPro" id="IPR010652">
    <property type="entry name" value="DUF1232"/>
</dbReference>
<dbReference type="Proteomes" id="UP001057291">
    <property type="component" value="Unassembled WGS sequence"/>
</dbReference>
<evidence type="ECO:0000256" key="3">
    <source>
        <dbReference type="ARBA" id="ARBA00022989"/>
    </source>
</evidence>
<dbReference type="GO" id="GO:0003677">
    <property type="term" value="F:DNA binding"/>
    <property type="evidence" value="ECO:0007669"/>
    <property type="project" value="InterPro"/>
</dbReference>
<protein>
    <submittedName>
        <fullName evidence="6">Transcriptional regulator</fullName>
    </submittedName>
</protein>
<keyword evidence="3" id="KW-1133">Transmembrane helix</keyword>